<organism evidence="1 2">
    <name type="scientific">Cronartium quercuum f. sp. fusiforme G11</name>
    <dbReference type="NCBI Taxonomy" id="708437"/>
    <lineage>
        <taxon>Eukaryota</taxon>
        <taxon>Fungi</taxon>
        <taxon>Dikarya</taxon>
        <taxon>Basidiomycota</taxon>
        <taxon>Pucciniomycotina</taxon>
        <taxon>Pucciniomycetes</taxon>
        <taxon>Pucciniales</taxon>
        <taxon>Coleosporiaceae</taxon>
        <taxon>Cronartium</taxon>
    </lineage>
</organism>
<dbReference type="AlphaFoldDB" id="A0A9P6NFH8"/>
<reference evidence="1" key="1">
    <citation type="submission" date="2013-11" db="EMBL/GenBank/DDBJ databases">
        <title>Genome sequence of the fusiform rust pathogen reveals effectors for host alternation and coevolution with pine.</title>
        <authorList>
            <consortium name="DOE Joint Genome Institute"/>
            <person name="Smith K."/>
            <person name="Pendleton A."/>
            <person name="Kubisiak T."/>
            <person name="Anderson C."/>
            <person name="Salamov A."/>
            <person name="Aerts A."/>
            <person name="Riley R."/>
            <person name="Clum A."/>
            <person name="Lindquist E."/>
            <person name="Ence D."/>
            <person name="Campbell M."/>
            <person name="Kronenberg Z."/>
            <person name="Feau N."/>
            <person name="Dhillon B."/>
            <person name="Hamelin R."/>
            <person name="Burleigh J."/>
            <person name="Smith J."/>
            <person name="Yandell M."/>
            <person name="Nelson C."/>
            <person name="Grigoriev I."/>
            <person name="Davis J."/>
        </authorList>
    </citation>
    <scope>NUCLEOTIDE SEQUENCE</scope>
    <source>
        <strain evidence="1">G11</strain>
    </source>
</reference>
<evidence type="ECO:0000313" key="2">
    <source>
        <dbReference type="Proteomes" id="UP000886653"/>
    </source>
</evidence>
<dbReference type="OrthoDB" id="2505635at2759"/>
<sequence>YETLIAGLTKDQLDTHLAIKIAIQPMMDKLHLYHDAALCKPMYLCTVMLDPCGKMDNIFPNLITKTETHNLLNSK</sequence>
<dbReference type="Proteomes" id="UP000886653">
    <property type="component" value="Unassembled WGS sequence"/>
</dbReference>
<proteinExistence type="predicted"/>
<accession>A0A9P6NFH8</accession>
<keyword evidence="2" id="KW-1185">Reference proteome</keyword>
<name>A0A9P6NFH8_9BASI</name>
<comment type="caution">
    <text evidence="1">The sequence shown here is derived from an EMBL/GenBank/DDBJ whole genome shotgun (WGS) entry which is preliminary data.</text>
</comment>
<feature type="non-terminal residue" evidence="1">
    <location>
        <position position="1"/>
    </location>
</feature>
<dbReference type="EMBL" id="MU167326">
    <property type="protein sequence ID" value="KAG0143179.1"/>
    <property type="molecule type" value="Genomic_DNA"/>
</dbReference>
<protein>
    <submittedName>
        <fullName evidence="1">Uncharacterized protein</fullName>
    </submittedName>
</protein>
<evidence type="ECO:0000313" key="1">
    <source>
        <dbReference type="EMBL" id="KAG0143179.1"/>
    </source>
</evidence>
<gene>
    <name evidence="1" type="ORF">CROQUDRAFT_661578</name>
</gene>